<evidence type="ECO:0000259" key="12">
    <source>
        <dbReference type="Pfam" id="PF20520"/>
    </source>
</evidence>
<keyword evidence="5 11" id="KW-0732">Signal</keyword>
<dbReference type="PANTHER" id="PTHR28285:SF1">
    <property type="entry name" value="PROTEIN BIG1"/>
    <property type="match status" value="1"/>
</dbReference>
<comment type="similarity">
    <text evidence="2">Belongs to the BIG1 family.</text>
</comment>
<evidence type="ECO:0000256" key="10">
    <source>
        <dbReference type="SAM" id="Phobius"/>
    </source>
</evidence>
<dbReference type="GO" id="GO:0005789">
    <property type="term" value="C:endoplasmic reticulum membrane"/>
    <property type="evidence" value="ECO:0000318"/>
    <property type="project" value="GO_Central"/>
</dbReference>
<name>Q6CD83_YARLI</name>
<evidence type="ECO:0000256" key="2">
    <source>
        <dbReference type="ARBA" id="ARBA00008203"/>
    </source>
</evidence>
<keyword evidence="6" id="KW-0256">Endoplasmic reticulum</keyword>
<dbReference type="Proteomes" id="UP000001300">
    <property type="component" value="Chromosome C"/>
</dbReference>
<dbReference type="EMBL" id="CR382129">
    <property type="protein sequence ID" value="CAG81678.1"/>
    <property type="molecule type" value="Genomic_DNA"/>
</dbReference>
<dbReference type="PANTHER" id="PTHR28285">
    <property type="entry name" value="PROTEIN BIG1"/>
    <property type="match status" value="1"/>
</dbReference>
<dbReference type="GO" id="GO:0071555">
    <property type="term" value="P:cell wall organization"/>
    <property type="evidence" value="ECO:0007669"/>
    <property type="project" value="UniProtKB-KW"/>
</dbReference>
<evidence type="ECO:0000256" key="11">
    <source>
        <dbReference type="SAM" id="SignalP"/>
    </source>
</evidence>
<dbReference type="Pfam" id="PF20520">
    <property type="entry name" value="Ac45-VOA1_TM"/>
    <property type="match status" value="1"/>
</dbReference>
<keyword evidence="8 10" id="KW-0472">Membrane</keyword>
<dbReference type="STRING" id="284591.Q6CD83"/>
<feature type="chain" id="PRO_5004271883" description="Protein BIG1" evidence="11">
    <location>
        <begin position="20"/>
        <end position="282"/>
    </location>
</feature>
<protein>
    <recommendedName>
        <fullName evidence="3">Protein BIG1</fullName>
    </recommendedName>
</protein>
<dbReference type="HOGENOM" id="CLU_062461_0_0_1"/>
<proteinExistence type="inferred from homology"/>
<comment type="subcellular location">
    <subcellularLocation>
        <location evidence="1">Endoplasmic reticulum membrane</location>
        <topology evidence="1">Single-pass type I membrane protein</topology>
    </subcellularLocation>
</comment>
<keyword evidence="4 10" id="KW-0812">Transmembrane</keyword>
<evidence type="ECO:0000256" key="1">
    <source>
        <dbReference type="ARBA" id="ARBA00004115"/>
    </source>
</evidence>
<evidence type="ECO:0000256" key="3">
    <source>
        <dbReference type="ARBA" id="ARBA00022089"/>
    </source>
</evidence>
<evidence type="ECO:0000256" key="5">
    <source>
        <dbReference type="ARBA" id="ARBA00022729"/>
    </source>
</evidence>
<reference evidence="13 14" key="1">
    <citation type="journal article" date="2004" name="Nature">
        <title>Genome evolution in yeasts.</title>
        <authorList>
            <consortium name="Genolevures"/>
            <person name="Dujon B."/>
            <person name="Sherman D."/>
            <person name="Fischer G."/>
            <person name="Durrens P."/>
            <person name="Casaregola S."/>
            <person name="Lafontaine I."/>
            <person name="de Montigny J."/>
            <person name="Marck C."/>
            <person name="Neuveglise C."/>
            <person name="Talla E."/>
            <person name="Goffard N."/>
            <person name="Frangeul L."/>
            <person name="Aigle M."/>
            <person name="Anthouard V."/>
            <person name="Babour A."/>
            <person name="Barbe V."/>
            <person name="Barnay S."/>
            <person name="Blanchin S."/>
            <person name="Beckerich J.M."/>
            <person name="Beyne E."/>
            <person name="Bleykasten C."/>
            <person name="Boisrame A."/>
            <person name="Boyer J."/>
            <person name="Cattolico L."/>
            <person name="Confanioleri F."/>
            <person name="de Daruvar A."/>
            <person name="Despons L."/>
            <person name="Fabre E."/>
            <person name="Fairhead C."/>
            <person name="Ferry-Dumazet H."/>
            <person name="Groppi A."/>
            <person name="Hantraye F."/>
            <person name="Hennequin C."/>
            <person name="Jauniaux N."/>
            <person name="Joyet P."/>
            <person name="Kachouri R."/>
            <person name="Kerrest A."/>
            <person name="Koszul R."/>
            <person name="Lemaire M."/>
            <person name="Lesur I."/>
            <person name="Ma L."/>
            <person name="Muller H."/>
            <person name="Nicaud J.M."/>
            <person name="Nikolski M."/>
            <person name="Oztas S."/>
            <person name="Ozier-Kalogeropoulos O."/>
            <person name="Pellenz S."/>
            <person name="Potier S."/>
            <person name="Richard G.F."/>
            <person name="Straub M.L."/>
            <person name="Suleau A."/>
            <person name="Swennene D."/>
            <person name="Tekaia F."/>
            <person name="Wesolowski-Louvel M."/>
            <person name="Westhof E."/>
            <person name="Wirth B."/>
            <person name="Zeniou-Meyer M."/>
            <person name="Zivanovic I."/>
            <person name="Bolotin-Fukuhara M."/>
            <person name="Thierry A."/>
            <person name="Bouchier C."/>
            <person name="Caudron B."/>
            <person name="Scarpelli C."/>
            <person name="Gaillardin C."/>
            <person name="Weissenbach J."/>
            <person name="Wincker P."/>
            <person name="Souciet J.L."/>
        </authorList>
    </citation>
    <scope>NUCLEOTIDE SEQUENCE [LARGE SCALE GENOMIC DNA]</scope>
    <source>
        <strain evidence="14">CLIB 122 / E 150</strain>
    </source>
</reference>
<feature type="transmembrane region" description="Helical" evidence="10">
    <location>
        <begin position="233"/>
        <end position="256"/>
    </location>
</feature>
<dbReference type="KEGG" id="yli:2909054"/>
<keyword evidence="7 10" id="KW-1133">Transmembrane helix</keyword>
<evidence type="ECO:0000313" key="13">
    <source>
        <dbReference type="EMBL" id="CAG81678.1"/>
    </source>
</evidence>
<organism evidence="13 14">
    <name type="scientific">Yarrowia lipolytica (strain CLIB 122 / E 150)</name>
    <name type="common">Yeast</name>
    <name type="synonym">Candida lipolytica</name>
    <dbReference type="NCBI Taxonomy" id="284591"/>
    <lineage>
        <taxon>Eukaryota</taxon>
        <taxon>Fungi</taxon>
        <taxon>Dikarya</taxon>
        <taxon>Ascomycota</taxon>
        <taxon>Saccharomycotina</taxon>
        <taxon>Dipodascomycetes</taxon>
        <taxon>Dipodascales</taxon>
        <taxon>Dipodascales incertae sedis</taxon>
        <taxon>Yarrowia</taxon>
    </lineage>
</organism>
<dbReference type="InterPro" id="IPR046756">
    <property type="entry name" value="VAS1/VOA1_TM"/>
</dbReference>
<evidence type="ECO:0000256" key="7">
    <source>
        <dbReference type="ARBA" id="ARBA00022989"/>
    </source>
</evidence>
<evidence type="ECO:0000313" key="14">
    <source>
        <dbReference type="Proteomes" id="UP000001300"/>
    </source>
</evidence>
<dbReference type="InterPro" id="IPR037654">
    <property type="entry name" value="Big1"/>
</dbReference>
<evidence type="ECO:0000256" key="4">
    <source>
        <dbReference type="ARBA" id="ARBA00022692"/>
    </source>
</evidence>
<evidence type="ECO:0000256" key="8">
    <source>
        <dbReference type="ARBA" id="ARBA00023136"/>
    </source>
</evidence>
<keyword evidence="14" id="KW-1185">Reference proteome</keyword>
<feature type="signal peptide" evidence="11">
    <location>
        <begin position="1"/>
        <end position="19"/>
    </location>
</feature>
<gene>
    <name evidence="13" type="ORF">YALI0_C02937g</name>
</gene>
<sequence>MKLNTLIPLVASLVAPALAFSNSSPHVILSSVASLDSSLSNSVQQASSARDFDDLVNHAIVGCPADTYVFVSQPGLHASDLEDAALTPFLHRVVGNAKSSFVSNHVFSDTERQLPQGALMHLEETCGAANVIVDGRTGKFATYVDTKPRIMQVQLDELTNETGEEREAVLKAHDNVLKAVLGRLPSPNYMLIYVSSPGHNQIEEEEEYQFTQQHTREESDEKVKDNLFQKYQFFSPGIFMAIIVSLLLVSVMLFALNWIGSLQISYGAFEKDPELVRQKKQN</sequence>
<dbReference type="VEuPathDB" id="FungiDB:YALI0_C02937g"/>
<evidence type="ECO:0000256" key="6">
    <source>
        <dbReference type="ARBA" id="ARBA00022824"/>
    </source>
</evidence>
<dbReference type="AlphaFoldDB" id="Q6CD83"/>
<dbReference type="InParanoid" id="Q6CD83"/>
<accession>Q6CD83</accession>
<keyword evidence="9" id="KW-0961">Cell wall biogenesis/degradation</keyword>
<dbReference type="OMA" id="QISYHAF"/>
<evidence type="ECO:0000256" key="9">
    <source>
        <dbReference type="ARBA" id="ARBA00023316"/>
    </source>
</evidence>
<feature type="domain" description="V-type proton ATPase subunit S1/VOA1 transmembrane" evidence="12">
    <location>
        <begin position="232"/>
        <end position="271"/>
    </location>
</feature>
<dbReference type="OrthoDB" id="9985059at2759"/>